<evidence type="ECO:0000313" key="10">
    <source>
        <dbReference type="Proteomes" id="UP001205337"/>
    </source>
</evidence>
<dbReference type="PROSITE" id="PS50893">
    <property type="entry name" value="ABC_TRANSPORTER_2"/>
    <property type="match status" value="1"/>
</dbReference>
<dbReference type="Pfam" id="PF00005">
    <property type="entry name" value="ABC_tran"/>
    <property type="match status" value="1"/>
</dbReference>
<proteinExistence type="inferred from homology"/>
<organism evidence="9 10">
    <name type="scientific">Protaetiibacter mangrovi</name>
    <dbReference type="NCBI Taxonomy" id="2970926"/>
    <lineage>
        <taxon>Bacteria</taxon>
        <taxon>Bacillati</taxon>
        <taxon>Actinomycetota</taxon>
        <taxon>Actinomycetes</taxon>
        <taxon>Micrococcales</taxon>
        <taxon>Microbacteriaceae</taxon>
        <taxon>Protaetiibacter</taxon>
    </lineage>
</organism>
<evidence type="ECO:0000256" key="2">
    <source>
        <dbReference type="ARBA" id="ARBA00022475"/>
    </source>
</evidence>
<dbReference type="GO" id="GO:0005524">
    <property type="term" value="F:ATP binding"/>
    <property type="evidence" value="ECO:0007669"/>
    <property type="project" value="UniProtKB-KW"/>
</dbReference>
<keyword evidence="2 7" id="KW-1003">Cell membrane</keyword>
<dbReference type="EMBL" id="JANTHX010000006">
    <property type="protein sequence ID" value="MCS0499408.1"/>
    <property type="molecule type" value="Genomic_DNA"/>
</dbReference>
<dbReference type="SMART" id="SM00382">
    <property type="entry name" value="AAA"/>
    <property type="match status" value="1"/>
</dbReference>
<evidence type="ECO:0000259" key="8">
    <source>
        <dbReference type="PROSITE" id="PS50893"/>
    </source>
</evidence>
<dbReference type="EC" id="7.6.2.11" evidence="7"/>
<dbReference type="PANTHER" id="PTHR42781:SF4">
    <property type="entry name" value="SPERMIDINE_PUTRESCINE IMPORT ATP-BINDING PROTEIN POTA"/>
    <property type="match status" value="1"/>
</dbReference>
<reference evidence="9 10" key="1">
    <citation type="submission" date="2022-08" db="EMBL/GenBank/DDBJ databases">
        <authorList>
            <person name="Li F."/>
        </authorList>
    </citation>
    <scope>NUCLEOTIDE SEQUENCE [LARGE SCALE GENOMIC DNA]</scope>
    <source>
        <strain evidence="9 10">10F1B-8-1</strain>
    </source>
</reference>
<evidence type="ECO:0000256" key="6">
    <source>
        <dbReference type="ARBA" id="ARBA00023136"/>
    </source>
</evidence>
<dbReference type="InterPro" id="IPR008995">
    <property type="entry name" value="Mo/tungstate-bd_C_term_dom"/>
</dbReference>
<protein>
    <recommendedName>
        <fullName evidence="7">Spermidine/putrescine import ATP-binding protein PotA</fullName>
        <ecNumber evidence="7">7.6.2.11</ecNumber>
    </recommendedName>
</protein>
<comment type="similarity">
    <text evidence="7">Belongs to the ABC transporter superfamily. Spermidine/putrescine importer (TC 3.A.1.11.1) family.</text>
</comment>
<dbReference type="InterPro" id="IPR005893">
    <property type="entry name" value="PotA-like"/>
</dbReference>
<accession>A0ABT1ZFC1</accession>
<evidence type="ECO:0000256" key="7">
    <source>
        <dbReference type="RuleBase" id="RU364083"/>
    </source>
</evidence>
<evidence type="ECO:0000313" key="9">
    <source>
        <dbReference type="EMBL" id="MCS0499408.1"/>
    </source>
</evidence>
<dbReference type="InterPro" id="IPR050093">
    <property type="entry name" value="ABC_SmlMolc_Importer"/>
</dbReference>
<dbReference type="InterPro" id="IPR017871">
    <property type="entry name" value="ABC_transporter-like_CS"/>
</dbReference>
<comment type="caution">
    <text evidence="9">The sequence shown here is derived from an EMBL/GenBank/DDBJ whole genome shotgun (WGS) entry which is preliminary data.</text>
</comment>
<dbReference type="InterPro" id="IPR027417">
    <property type="entry name" value="P-loop_NTPase"/>
</dbReference>
<evidence type="ECO:0000256" key="4">
    <source>
        <dbReference type="ARBA" id="ARBA00022840"/>
    </source>
</evidence>
<sequence>MAGSFDESGADLELVGVTKRFPGFTAIENLNLTIPAGSFFALLGPSGCGKTTTLRLVAGLEEPTAGRILIGGKDVTTSKPHQRPVNTVFQSYALFPHMTVLGNVEFGLKRRGISSARELAHEALRLVELDHVAGRRPAQLSGGQQQRVALARAVVNRPALLLLDEPLGALDLKLRRQMQLELKSIQSEVGLTFLHVTHDQEEAMTMADTVAVMNKGRIEQMGAPEELYELPRTTFVANFLGQSNLFTGDVVSTEKDSMTVDIAGLGIKVPRERAQRHAGEVTIGVRPEKLTLHTAKPESTAGVNILGPGTVIDVSFTGVSTQYLVQVPGLPVLTVFAQNMVFGPVAEPGAEVYVSWRVEHGFGLADEPEPEPKFAGDDDTRTIAVQRRQRLEDELDEA</sequence>
<keyword evidence="1 7" id="KW-0813">Transport</keyword>
<comment type="function">
    <text evidence="7">Part of the ABC transporter complex PotABCD involved in spermidine/putrescine import. Responsible for energy coupling to the transport system.</text>
</comment>
<dbReference type="SUPFAM" id="SSF52540">
    <property type="entry name" value="P-loop containing nucleoside triphosphate hydrolases"/>
    <property type="match status" value="1"/>
</dbReference>
<dbReference type="SUPFAM" id="SSF50331">
    <property type="entry name" value="MOP-like"/>
    <property type="match status" value="1"/>
</dbReference>
<dbReference type="PROSITE" id="PS00211">
    <property type="entry name" value="ABC_TRANSPORTER_1"/>
    <property type="match status" value="1"/>
</dbReference>
<dbReference type="InterPro" id="IPR013611">
    <property type="entry name" value="Transp-assoc_OB_typ2"/>
</dbReference>
<comment type="subunit">
    <text evidence="7">The complex is composed of two ATP-binding proteins (PotA), two transmembrane proteins (PotB and PotC) and a solute-binding protein (PotD).</text>
</comment>
<dbReference type="PANTHER" id="PTHR42781">
    <property type="entry name" value="SPERMIDINE/PUTRESCINE IMPORT ATP-BINDING PROTEIN POTA"/>
    <property type="match status" value="1"/>
</dbReference>
<dbReference type="InterPro" id="IPR003593">
    <property type="entry name" value="AAA+_ATPase"/>
</dbReference>
<dbReference type="Gene3D" id="3.40.50.300">
    <property type="entry name" value="P-loop containing nucleotide triphosphate hydrolases"/>
    <property type="match status" value="1"/>
</dbReference>
<dbReference type="NCBIfam" id="TIGR01187">
    <property type="entry name" value="potA"/>
    <property type="match status" value="1"/>
</dbReference>
<dbReference type="Proteomes" id="UP001205337">
    <property type="component" value="Unassembled WGS sequence"/>
</dbReference>
<dbReference type="InterPro" id="IPR003439">
    <property type="entry name" value="ABC_transporter-like_ATP-bd"/>
</dbReference>
<evidence type="ECO:0000256" key="3">
    <source>
        <dbReference type="ARBA" id="ARBA00022741"/>
    </source>
</evidence>
<keyword evidence="10" id="KW-1185">Reference proteome</keyword>
<keyword evidence="3 7" id="KW-0547">Nucleotide-binding</keyword>
<dbReference type="Gene3D" id="2.40.50.100">
    <property type="match status" value="1"/>
</dbReference>
<dbReference type="RefSeq" id="WP_258798451.1">
    <property type="nucleotide sequence ID" value="NZ_JANTHX010000006.1"/>
</dbReference>
<keyword evidence="5 7" id="KW-1278">Translocase</keyword>
<evidence type="ECO:0000256" key="1">
    <source>
        <dbReference type="ARBA" id="ARBA00022448"/>
    </source>
</evidence>
<dbReference type="Pfam" id="PF08402">
    <property type="entry name" value="TOBE_2"/>
    <property type="match status" value="1"/>
</dbReference>
<feature type="domain" description="ABC transporter" evidence="8">
    <location>
        <begin position="12"/>
        <end position="240"/>
    </location>
</feature>
<keyword evidence="4 7" id="KW-0067">ATP-binding</keyword>
<keyword evidence="6 7" id="KW-0472">Membrane</keyword>
<evidence type="ECO:0000256" key="5">
    <source>
        <dbReference type="ARBA" id="ARBA00022967"/>
    </source>
</evidence>
<comment type="catalytic activity">
    <reaction evidence="7">
        <text>ATP + H2O + polyamine-[polyamine-binding protein]Side 1 = ADP + phosphate + polyamineSide 2 + [polyamine-binding protein]Side 1.</text>
        <dbReference type="EC" id="7.6.2.11"/>
    </reaction>
</comment>
<gene>
    <name evidence="7" type="primary">potA</name>
    <name evidence="9" type="ORF">NUH29_07580</name>
</gene>
<name>A0ABT1ZFC1_9MICO</name>